<evidence type="ECO:0000256" key="4">
    <source>
        <dbReference type="ARBA" id="ARBA00022989"/>
    </source>
</evidence>
<keyword evidence="3 6" id="KW-0812">Transmembrane</keyword>
<accession>A0ABN2SI06</accession>
<dbReference type="Pfam" id="PF03631">
    <property type="entry name" value="Virul_fac_BrkB"/>
    <property type="match status" value="1"/>
</dbReference>
<dbReference type="PANTHER" id="PTHR30213">
    <property type="entry name" value="INNER MEMBRANE PROTEIN YHJD"/>
    <property type="match status" value="1"/>
</dbReference>
<keyword evidence="5 6" id="KW-0472">Membrane</keyword>
<feature type="transmembrane region" description="Helical" evidence="6">
    <location>
        <begin position="220"/>
        <end position="244"/>
    </location>
</feature>
<comment type="caution">
    <text evidence="7">The sequence shown here is derived from an EMBL/GenBank/DDBJ whole genome shotgun (WGS) entry which is preliminary data.</text>
</comment>
<evidence type="ECO:0000313" key="8">
    <source>
        <dbReference type="Proteomes" id="UP001499854"/>
    </source>
</evidence>
<protein>
    <submittedName>
        <fullName evidence="7">Uncharacterized protein</fullName>
    </submittedName>
</protein>
<feature type="transmembrane region" description="Helical" evidence="6">
    <location>
        <begin position="256"/>
        <end position="278"/>
    </location>
</feature>
<organism evidence="7 8">
    <name type="scientific">Catenulispora subtropica</name>
    <dbReference type="NCBI Taxonomy" id="450798"/>
    <lineage>
        <taxon>Bacteria</taxon>
        <taxon>Bacillati</taxon>
        <taxon>Actinomycetota</taxon>
        <taxon>Actinomycetes</taxon>
        <taxon>Catenulisporales</taxon>
        <taxon>Catenulisporaceae</taxon>
        <taxon>Catenulispora</taxon>
    </lineage>
</organism>
<gene>
    <name evidence="7" type="ORF">GCM10009838_57250</name>
</gene>
<feature type="transmembrane region" description="Helical" evidence="6">
    <location>
        <begin position="143"/>
        <end position="166"/>
    </location>
</feature>
<evidence type="ECO:0000256" key="1">
    <source>
        <dbReference type="ARBA" id="ARBA00004651"/>
    </source>
</evidence>
<keyword evidence="8" id="KW-1185">Reference proteome</keyword>
<evidence type="ECO:0000256" key="2">
    <source>
        <dbReference type="ARBA" id="ARBA00022475"/>
    </source>
</evidence>
<comment type="subcellular location">
    <subcellularLocation>
        <location evidence="1">Cell membrane</location>
        <topology evidence="1">Multi-pass membrane protein</topology>
    </subcellularLocation>
</comment>
<keyword evidence="2" id="KW-1003">Cell membrane</keyword>
<keyword evidence="4 6" id="KW-1133">Transmembrane helix</keyword>
<sequence length="301" mass="31743">MSGEELSADDAWRTLRTTGTGTLLRDAFVRLRYGDGFSHARALALQMALTAIPGLIALVGLAQTAHDARWGRALQETIERVTPPASRPAVHEALQGAGNGGRSALWLGLAAALLSLTVAMGQIERGANRIYGVQRDRPFPAKYGGAFLRAVLAGVPIACGLALLVFGESFGSALAEVYRWPPGRLHAWEPARWPVGALLALVSAGVLFRKAPRRRQPSATWLVFGAGVALVAWTAVTGVLAWYVEGSQSFGATYGPLTAVLAFLLWANLSAIALFYGIAFAAQLESRRAGVASPVTSDPGA</sequence>
<dbReference type="EMBL" id="BAAAQM010000038">
    <property type="protein sequence ID" value="GAA1987093.1"/>
    <property type="molecule type" value="Genomic_DNA"/>
</dbReference>
<proteinExistence type="predicted"/>
<feature type="transmembrane region" description="Helical" evidence="6">
    <location>
        <begin position="42"/>
        <end position="62"/>
    </location>
</feature>
<dbReference type="InterPro" id="IPR017039">
    <property type="entry name" value="Virul_fac_BrkB"/>
</dbReference>
<dbReference type="PANTHER" id="PTHR30213:SF0">
    <property type="entry name" value="UPF0761 MEMBRANE PROTEIN YIHY"/>
    <property type="match status" value="1"/>
</dbReference>
<reference evidence="7 8" key="1">
    <citation type="journal article" date="2019" name="Int. J. Syst. Evol. Microbiol.">
        <title>The Global Catalogue of Microorganisms (GCM) 10K type strain sequencing project: providing services to taxonomists for standard genome sequencing and annotation.</title>
        <authorList>
            <consortium name="The Broad Institute Genomics Platform"/>
            <consortium name="The Broad Institute Genome Sequencing Center for Infectious Disease"/>
            <person name="Wu L."/>
            <person name="Ma J."/>
        </authorList>
    </citation>
    <scope>NUCLEOTIDE SEQUENCE [LARGE SCALE GENOMIC DNA]</scope>
    <source>
        <strain evidence="7 8">JCM 16013</strain>
    </source>
</reference>
<name>A0ABN2SI06_9ACTN</name>
<evidence type="ECO:0000256" key="5">
    <source>
        <dbReference type="ARBA" id="ARBA00023136"/>
    </source>
</evidence>
<evidence type="ECO:0000256" key="3">
    <source>
        <dbReference type="ARBA" id="ARBA00022692"/>
    </source>
</evidence>
<evidence type="ECO:0000256" key="6">
    <source>
        <dbReference type="SAM" id="Phobius"/>
    </source>
</evidence>
<feature type="transmembrane region" description="Helical" evidence="6">
    <location>
        <begin position="191"/>
        <end position="208"/>
    </location>
</feature>
<evidence type="ECO:0000313" key="7">
    <source>
        <dbReference type="EMBL" id="GAA1987093.1"/>
    </source>
</evidence>
<dbReference type="PIRSF" id="PIRSF035875">
    <property type="entry name" value="RNase_BN"/>
    <property type="match status" value="1"/>
</dbReference>
<dbReference type="Proteomes" id="UP001499854">
    <property type="component" value="Unassembled WGS sequence"/>
</dbReference>